<dbReference type="KEGG" id="cyn:Cyan7425_4483"/>
<gene>
    <name evidence="1" type="ordered locus">Cyan7425_4483</name>
</gene>
<organism evidence="1">
    <name type="scientific">Cyanothece sp. (strain PCC 7425 / ATCC 29141)</name>
    <dbReference type="NCBI Taxonomy" id="395961"/>
    <lineage>
        <taxon>Bacteria</taxon>
        <taxon>Bacillati</taxon>
        <taxon>Cyanobacteriota</taxon>
        <taxon>Cyanophyceae</taxon>
        <taxon>Gomontiellales</taxon>
        <taxon>Cyanothecaceae</taxon>
        <taxon>Cyanothece</taxon>
    </lineage>
</organism>
<protein>
    <submittedName>
        <fullName evidence="1">Uncharacterized protein</fullName>
    </submittedName>
</protein>
<dbReference type="AlphaFoldDB" id="B8HK43"/>
<name>B8HK43_CYAP4</name>
<sequence length="192" mass="20791">MLNLTQRLSGTLLTGILATGLVGATALNARPASAQAVIGGGGTCTPHPVSYEQYVPGHYNQNGVWIPSHYVTRSRMSTECNSYNPPAPPVNVNLAGMWYTDANHSGATTYINPNGPDQYRLINEQGRRSTAYVEGNRVFAPQWNVTGVIRNNGNQIAWSNGTHWFRYASQTGFNPNINIPFGNSGAGINIRL</sequence>
<dbReference type="OrthoDB" id="7210452at2"/>
<dbReference type="STRING" id="395961.Cyan7425_4483"/>
<reference evidence="1" key="1">
    <citation type="submission" date="2009-01" db="EMBL/GenBank/DDBJ databases">
        <title>Complete sequence of chromosome Cyanothece sp. PCC 7425.</title>
        <authorList>
            <consortium name="US DOE Joint Genome Institute"/>
            <person name="Lucas S."/>
            <person name="Copeland A."/>
            <person name="Lapidus A."/>
            <person name="Glavina del Rio T."/>
            <person name="Dalin E."/>
            <person name="Tice H."/>
            <person name="Bruce D."/>
            <person name="Goodwin L."/>
            <person name="Pitluck S."/>
            <person name="Sims D."/>
            <person name="Meineke L."/>
            <person name="Brettin T."/>
            <person name="Detter J.C."/>
            <person name="Han C."/>
            <person name="Larimer F."/>
            <person name="Land M."/>
            <person name="Hauser L."/>
            <person name="Kyrpides N."/>
            <person name="Ovchinnikova G."/>
            <person name="Liberton M."/>
            <person name="Stoeckel J."/>
            <person name="Banerjee A."/>
            <person name="Singh A."/>
            <person name="Page L."/>
            <person name="Sato H."/>
            <person name="Zhao L."/>
            <person name="Sherman L."/>
            <person name="Pakrasi H."/>
            <person name="Richardson P."/>
        </authorList>
    </citation>
    <scope>NUCLEOTIDE SEQUENCE</scope>
    <source>
        <strain evidence="1">PCC 7425</strain>
    </source>
</reference>
<accession>B8HK43</accession>
<evidence type="ECO:0000313" key="1">
    <source>
        <dbReference type="EMBL" id="ACL46793.1"/>
    </source>
</evidence>
<dbReference type="HOGENOM" id="CLU_1413098_0_0_3"/>
<dbReference type="EMBL" id="CP001344">
    <property type="protein sequence ID" value="ACL46793.1"/>
    <property type="molecule type" value="Genomic_DNA"/>
</dbReference>
<proteinExistence type="predicted"/>